<evidence type="ECO:0000313" key="3">
    <source>
        <dbReference type="Proteomes" id="UP000019365"/>
    </source>
</evidence>
<sequence>MSVIKKITATISACTIAACSLFSCSSRVPKDAKELKVTFFDVGKADSIVLQSDTGTVVIDCGEKGDGKKITGLLEESGRTTIDYLIITHFDKDHVGGAAKVLNSFEVKNVLTPDYEGTVDEYDKFCKVLEEKNVPRTRLTDNISFTLDDVKFTVYAPKKTSYGENDENDFSLVTKAVHYNNTLLFTGDAMEQRLDEIMDIGKCTLLKVPYHGRKLDNLGVFLSKVKPEYAVVCTSSSEFSGKMQDLLKAMKINTYATCYNGDITAVSNGASIEFTVEKGSAS</sequence>
<protein>
    <recommendedName>
        <fullName evidence="1">Metallo-beta-lactamase domain-containing protein</fullName>
    </recommendedName>
</protein>
<dbReference type="Pfam" id="PF00753">
    <property type="entry name" value="Lactamase_B"/>
    <property type="match status" value="1"/>
</dbReference>
<dbReference type="InterPro" id="IPR052159">
    <property type="entry name" value="Competence_DNA_uptake"/>
</dbReference>
<proteinExistence type="predicted"/>
<dbReference type="PROSITE" id="PS51257">
    <property type="entry name" value="PROKAR_LIPOPROTEIN"/>
    <property type="match status" value="1"/>
</dbReference>
<dbReference type="PATRIC" id="fig|1341157.4.peg.670"/>
<dbReference type="InterPro" id="IPR035681">
    <property type="entry name" value="ComA-like_MBL"/>
</dbReference>
<evidence type="ECO:0000313" key="2">
    <source>
        <dbReference type="EMBL" id="EWM54618.1"/>
    </source>
</evidence>
<gene>
    <name evidence="2" type="ORF">RF007C_03945</name>
</gene>
<organism evidence="2 3">
    <name type="scientific">Ruminococcus flavefaciens 007c</name>
    <dbReference type="NCBI Taxonomy" id="1341157"/>
    <lineage>
        <taxon>Bacteria</taxon>
        <taxon>Bacillati</taxon>
        <taxon>Bacillota</taxon>
        <taxon>Clostridia</taxon>
        <taxon>Eubacteriales</taxon>
        <taxon>Oscillospiraceae</taxon>
        <taxon>Ruminococcus</taxon>
    </lineage>
</organism>
<name>W7ULH8_RUMFL</name>
<dbReference type="Gene3D" id="3.60.15.10">
    <property type="entry name" value="Ribonuclease Z/Hydroxyacylglutathione hydrolase-like"/>
    <property type="match status" value="1"/>
</dbReference>
<dbReference type="RefSeq" id="WP_051456495.1">
    <property type="nucleotide sequence ID" value="NZ_ATAX01000010.1"/>
</dbReference>
<dbReference type="OrthoDB" id="9761531at2"/>
<dbReference type="InterPro" id="IPR001279">
    <property type="entry name" value="Metallo-B-lactamas"/>
</dbReference>
<dbReference type="InterPro" id="IPR036866">
    <property type="entry name" value="RibonucZ/Hydroxyglut_hydro"/>
</dbReference>
<dbReference type="Proteomes" id="UP000019365">
    <property type="component" value="Unassembled WGS sequence"/>
</dbReference>
<dbReference type="AlphaFoldDB" id="W7ULH8"/>
<dbReference type="EMBL" id="ATAX01000010">
    <property type="protein sequence ID" value="EWM54618.1"/>
    <property type="molecule type" value="Genomic_DNA"/>
</dbReference>
<reference evidence="2 3" key="1">
    <citation type="journal article" date="2014" name="PLoS ONE">
        <title>Rumen cellulosomics: divergent fiber-degrading strategies revealed by comparative genome-wide analysis of six ruminococcal strains.</title>
        <authorList>
            <person name="Dassa B."/>
            <person name="Borovok I."/>
            <person name="Ruimy-Israeli V."/>
            <person name="Lamed R."/>
            <person name="Flint H.J."/>
            <person name="Duncan S.H."/>
            <person name="Henrissat B."/>
            <person name="Coutinho P."/>
            <person name="Morrison M."/>
            <person name="Mosoni P."/>
            <person name="Yeoman C.J."/>
            <person name="White B.A."/>
            <person name="Bayer E.A."/>
        </authorList>
    </citation>
    <scope>NUCLEOTIDE SEQUENCE [LARGE SCALE GENOMIC DNA]</scope>
    <source>
        <strain evidence="2 3">007c</strain>
    </source>
</reference>
<dbReference type="SUPFAM" id="SSF56281">
    <property type="entry name" value="Metallo-hydrolase/oxidoreductase"/>
    <property type="match status" value="1"/>
</dbReference>
<evidence type="ECO:0000259" key="1">
    <source>
        <dbReference type="SMART" id="SM00849"/>
    </source>
</evidence>
<accession>W7ULH8</accession>
<dbReference type="SMART" id="SM00849">
    <property type="entry name" value="Lactamase_B"/>
    <property type="match status" value="1"/>
</dbReference>
<comment type="caution">
    <text evidence="2">The sequence shown here is derived from an EMBL/GenBank/DDBJ whole genome shotgun (WGS) entry which is preliminary data.</text>
</comment>
<dbReference type="eggNOG" id="COG2333">
    <property type="taxonomic scope" value="Bacteria"/>
</dbReference>
<dbReference type="CDD" id="cd07731">
    <property type="entry name" value="ComA-like_MBL-fold"/>
    <property type="match status" value="1"/>
</dbReference>
<keyword evidence="3" id="KW-1185">Reference proteome</keyword>
<dbReference type="PANTHER" id="PTHR30619">
    <property type="entry name" value="DNA INTERNALIZATION/COMPETENCE PROTEIN COMEC/REC2"/>
    <property type="match status" value="1"/>
</dbReference>
<feature type="domain" description="Metallo-beta-lactamase" evidence="1">
    <location>
        <begin position="44"/>
        <end position="236"/>
    </location>
</feature>
<dbReference type="PANTHER" id="PTHR30619:SF1">
    <property type="entry name" value="RECOMBINATION PROTEIN 2"/>
    <property type="match status" value="1"/>
</dbReference>